<sequence>MILNACSFGSPESIVNQHAEVMLTKENELQFRFKMNEKMLENKEMYKVRVTIHNQELAAAIGEEQIMYGAEEVASGRLIAADEENGNFIYMNPLPLLKDLHVFDIEEMIVNGHAISVEMISDEEVIAKTYLNQFWSQI</sequence>
<protein>
    <submittedName>
        <fullName evidence="1">Uncharacterized protein</fullName>
    </submittedName>
</protein>
<gene>
    <name evidence="1" type="ORF">J1899_08650</name>
</gene>
<keyword evidence="2" id="KW-1185">Reference proteome</keyword>
<dbReference type="Proteomes" id="UP000679247">
    <property type="component" value="Chromosome"/>
</dbReference>
<name>A0ABX8FI33_9BACI</name>
<accession>A0ABX8FI33</accession>
<proteinExistence type="predicted"/>
<dbReference type="EMBL" id="CP071709">
    <property type="protein sequence ID" value="QVY63710.1"/>
    <property type="molecule type" value="Genomic_DNA"/>
</dbReference>
<evidence type="ECO:0000313" key="1">
    <source>
        <dbReference type="EMBL" id="QVY63710.1"/>
    </source>
</evidence>
<reference evidence="1 2" key="1">
    <citation type="submission" date="2021-03" db="EMBL/GenBank/DDBJ databases">
        <title>The first data on the complete genome of the tetrodotoxin-producing bacterium.</title>
        <authorList>
            <person name="Melnikova D.I."/>
            <person name="Nijland R."/>
            <person name="Magarlamov T.Y."/>
        </authorList>
    </citation>
    <scope>NUCLEOTIDE SEQUENCE [LARGE SCALE GENOMIC DNA]</scope>
    <source>
        <strain evidence="1 2">1839</strain>
    </source>
</reference>
<organism evidence="1 2">
    <name type="scientific">Cytobacillus gottheilii</name>
    <dbReference type="NCBI Taxonomy" id="859144"/>
    <lineage>
        <taxon>Bacteria</taxon>
        <taxon>Bacillati</taxon>
        <taxon>Bacillota</taxon>
        <taxon>Bacilli</taxon>
        <taxon>Bacillales</taxon>
        <taxon>Bacillaceae</taxon>
        <taxon>Cytobacillus</taxon>
    </lineage>
</organism>
<evidence type="ECO:0000313" key="2">
    <source>
        <dbReference type="Proteomes" id="UP000679247"/>
    </source>
</evidence>